<reference evidence="1 2" key="1">
    <citation type="submission" date="2015-01" db="EMBL/GenBank/DDBJ databases">
        <title>Erwinia tracheiphila.</title>
        <authorList>
            <person name="Shapiro L.R."/>
        </authorList>
    </citation>
    <scope>NUCLEOTIDE SEQUENCE [LARGE SCALE GENOMIC DNA]</scope>
    <source>
        <strain evidence="1 2">BuffGH</strain>
    </source>
</reference>
<comment type="caution">
    <text evidence="1">The sequence shown here is derived from an EMBL/GenBank/DDBJ whole genome shotgun (WGS) entry which is preliminary data.</text>
</comment>
<accession>A0A0M2KKQ7</accession>
<proteinExistence type="predicted"/>
<sequence length="34" mass="3732">MNTDVDYKINQPGEKNKLALNNDDVVAVGIVCQL</sequence>
<organism evidence="1 2">
    <name type="scientific">Erwinia tracheiphila</name>
    <dbReference type="NCBI Taxonomy" id="65700"/>
    <lineage>
        <taxon>Bacteria</taxon>
        <taxon>Pseudomonadati</taxon>
        <taxon>Pseudomonadota</taxon>
        <taxon>Gammaproteobacteria</taxon>
        <taxon>Enterobacterales</taxon>
        <taxon>Erwiniaceae</taxon>
        <taxon>Erwinia</taxon>
    </lineage>
</organism>
<protein>
    <submittedName>
        <fullName evidence="1">Porin</fullName>
    </submittedName>
</protein>
<dbReference type="PATRIC" id="fig|65700.7.peg.5648"/>
<name>A0A0M2KKQ7_9GAMM</name>
<evidence type="ECO:0000313" key="1">
    <source>
        <dbReference type="EMBL" id="KKF37571.1"/>
    </source>
</evidence>
<dbReference type="EMBL" id="JXNU01000003">
    <property type="protein sequence ID" value="KKF37571.1"/>
    <property type="molecule type" value="Genomic_DNA"/>
</dbReference>
<dbReference type="AlphaFoldDB" id="A0A0M2KKQ7"/>
<keyword evidence="2" id="KW-1185">Reference proteome</keyword>
<gene>
    <name evidence="1" type="ORF">SY86_22705</name>
</gene>
<dbReference type="Proteomes" id="UP000033924">
    <property type="component" value="Unassembled WGS sequence"/>
</dbReference>
<dbReference type="STRING" id="65700.SY86_22705"/>
<evidence type="ECO:0000313" key="2">
    <source>
        <dbReference type="Proteomes" id="UP000033924"/>
    </source>
</evidence>